<comment type="catalytic activity">
    <reaction evidence="1 10">
        <text>2 ATP = 3',3'-c-di-AMP + 2 diphosphate</text>
        <dbReference type="Rhea" id="RHEA:35655"/>
        <dbReference type="ChEBI" id="CHEBI:30616"/>
        <dbReference type="ChEBI" id="CHEBI:33019"/>
        <dbReference type="ChEBI" id="CHEBI:71500"/>
        <dbReference type="EC" id="2.7.7.85"/>
    </reaction>
</comment>
<dbReference type="InterPro" id="IPR003390">
    <property type="entry name" value="DNA_integrity_scan_DisA_N"/>
</dbReference>
<dbReference type="EC" id="2.7.7.85" evidence="10"/>
<keyword evidence="2 10" id="KW-1003">Cell membrane</keyword>
<dbReference type="InterPro" id="IPR050338">
    <property type="entry name" value="DisA"/>
</dbReference>
<dbReference type="FunFam" id="3.40.1700.10:FF:000002">
    <property type="entry name" value="Diadenylate cyclase"/>
    <property type="match status" value="1"/>
</dbReference>
<dbReference type="STRING" id="908337.HMPREF9257_0233"/>
<evidence type="ECO:0000256" key="7">
    <source>
        <dbReference type="ARBA" id="ARBA00022840"/>
    </source>
</evidence>
<dbReference type="SUPFAM" id="SSF143597">
    <property type="entry name" value="YojJ-like"/>
    <property type="match status" value="1"/>
</dbReference>
<accession>E4KN20</accession>
<organism evidence="12 13">
    <name type="scientific">Eremococcus coleocola ACS-139-V-Col8</name>
    <dbReference type="NCBI Taxonomy" id="908337"/>
    <lineage>
        <taxon>Bacteria</taxon>
        <taxon>Bacillati</taxon>
        <taxon>Bacillota</taxon>
        <taxon>Bacilli</taxon>
        <taxon>Lactobacillales</taxon>
        <taxon>Aerococcaceae</taxon>
        <taxon>Eremococcus</taxon>
    </lineage>
</organism>
<reference evidence="12 13" key="1">
    <citation type="submission" date="2010-10" db="EMBL/GenBank/DDBJ databases">
        <authorList>
            <person name="Durkin A.S."/>
            <person name="Madupu R."/>
            <person name="Torralba M."/>
            <person name="Gillis M."/>
            <person name="Methe B."/>
            <person name="Sutton G."/>
            <person name="Nelson K.E."/>
        </authorList>
    </citation>
    <scope>NUCLEOTIDE SEQUENCE [LARGE SCALE GENOMIC DNA]</scope>
    <source>
        <strain evidence="12 13">ACS-139-V-Col8</strain>
    </source>
</reference>
<keyword evidence="3 10" id="KW-0808">Transferase</keyword>
<gene>
    <name evidence="10" type="primary">dacA</name>
    <name evidence="12" type="ORF">HMPREF9257_0233</name>
</gene>
<protein>
    <recommendedName>
        <fullName evidence="10">Diadenylate cyclase</fullName>
        <shortName evidence="10">DAC</shortName>
        <ecNumber evidence="10">2.7.7.85</ecNumber>
    </recommendedName>
    <alternativeName>
        <fullName evidence="10">Cyclic-di-AMP synthase</fullName>
        <shortName evidence="10">c-di-AMP synthase</shortName>
    </alternativeName>
</protein>
<dbReference type="GO" id="GO:0006171">
    <property type="term" value="P:cAMP biosynthetic process"/>
    <property type="evidence" value="ECO:0007669"/>
    <property type="project" value="InterPro"/>
</dbReference>
<evidence type="ECO:0000256" key="6">
    <source>
        <dbReference type="ARBA" id="ARBA00022741"/>
    </source>
</evidence>
<keyword evidence="8 10" id="KW-1133">Transmembrane helix</keyword>
<keyword evidence="7 10" id="KW-0067">ATP-binding</keyword>
<dbReference type="eggNOG" id="COG1624">
    <property type="taxonomic scope" value="Bacteria"/>
</dbReference>
<comment type="similarity">
    <text evidence="10">Belongs to the adenylate cyclase family. DacA/CdaA subfamily.</text>
</comment>
<dbReference type="GO" id="GO:0004016">
    <property type="term" value="F:adenylate cyclase activity"/>
    <property type="evidence" value="ECO:0007669"/>
    <property type="project" value="UniProtKB-UniRule"/>
</dbReference>
<dbReference type="Gene3D" id="3.40.1700.10">
    <property type="entry name" value="DNA integrity scanning protein, DisA, N-terminal domain"/>
    <property type="match status" value="1"/>
</dbReference>
<dbReference type="Proteomes" id="UP000005990">
    <property type="component" value="Unassembled WGS sequence"/>
</dbReference>
<dbReference type="Pfam" id="PF19293">
    <property type="entry name" value="CdaA_N"/>
    <property type="match status" value="1"/>
</dbReference>
<evidence type="ECO:0000313" key="12">
    <source>
        <dbReference type="EMBL" id="EFR31741.1"/>
    </source>
</evidence>
<dbReference type="PIRSF" id="PIRSF004793">
    <property type="entry name" value="UCP004793"/>
    <property type="match status" value="1"/>
</dbReference>
<dbReference type="PANTHER" id="PTHR34185">
    <property type="entry name" value="DIADENYLATE CYCLASE"/>
    <property type="match status" value="1"/>
</dbReference>
<proteinExistence type="inferred from homology"/>
<keyword evidence="9 10" id="KW-0472">Membrane</keyword>
<feature type="transmembrane region" description="Helical" evidence="10">
    <location>
        <begin position="20"/>
        <end position="40"/>
    </location>
</feature>
<feature type="transmembrane region" description="Helical" evidence="10">
    <location>
        <begin position="47"/>
        <end position="66"/>
    </location>
</feature>
<evidence type="ECO:0000256" key="4">
    <source>
        <dbReference type="ARBA" id="ARBA00022692"/>
    </source>
</evidence>
<evidence type="ECO:0000256" key="8">
    <source>
        <dbReference type="ARBA" id="ARBA00022989"/>
    </source>
</evidence>
<evidence type="ECO:0000256" key="10">
    <source>
        <dbReference type="HAMAP-Rule" id="MF_01499"/>
    </source>
</evidence>
<evidence type="ECO:0000256" key="9">
    <source>
        <dbReference type="ARBA" id="ARBA00023136"/>
    </source>
</evidence>
<evidence type="ECO:0000256" key="2">
    <source>
        <dbReference type="ARBA" id="ARBA00022475"/>
    </source>
</evidence>
<evidence type="ECO:0000313" key="13">
    <source>
        <dbReference type="Proteomes" id="UP000005990"/>
    </source>
</evidence>
<dbReference type="GO" id="GO:0106408">
    <property type="term" value="F:diadenylate cyclase activity"/>
    <property type="evidence" value="ECO:0007669"/>
    <property type="project" value="UniProtKB-EC"/>
</dbReference>
<evidence type="ECO:0000256" key="1">
    <source>
        <dbReference type="ARBA" id="ARBA00000877"/>
    </source>
</evidence>
<evidence type="ECO:0000256" key="3">
    <source>
        <dbReference type="ARBA" id="ARBA00022679"/>
    </source>
</evidence>
<name>E4KN20_9LACT</name>
<dbReference type="NCBIfam" id="TIGR00159">
    <property type="entry name" value="diadenylate cyclase CdaA"/>
    <property type="match status" value="1"/>
</dbReference>
<comment type="caution">
    <text evidence="10">Lacks conserved residue(s) required for the propagation of feature annotation.</text>
</comment>
<dbReference type="InterPro" id="IPR014046">
    <property type="entry name" value="C-di-AMP_synthase"/>
</dbReference>
<dbReference type="OrthoDB" id="9807385at2"/>
<dbReference type="InterPro" id="IPR034701">
    <property type="entry name" value="CdaA"/>
</dbReference>
<dbReference type="PROSITE" id="PS51794">
    <property type="entry name" value="DAC"/>
    <property type="match status" value="1"/>
</dbReference>
<sequence length="294" mass="33166">MKGGENVLDIFNQFLLDKPIVRILDILIVWFIIYRVIVYARGTQMMNLLKGLAIFIAIKFIAQVIGLQTIDWILSQILSWGVIAVIVLFQPELRRFLEILGRDMFRKNRNRQNDPDVKLISDLEYALSYMSKRKIGALIAIEGNDELQDIIDTGIVLDAEVSNQLLINIFIPNTPLHDGAVVIKDYKAMAASCYLPLSENGQISKELGTRHRAGIGLSETKDALVLIVSEETGDISLVKDAALVRGVDKDELHRLLELYLLREEDEVASKDYLTLAKEFIFGAGKVRGDKHENE</sequence>
<dbReference type="Pfam" id="PF02457">
    <property type="entry name" value="DAC"/>
    <property type="match status" value="1"/>
</dbReference>
<comment type="subunit">
    <text evidence="10">Probably a homodimer.</text>
</comment>
<feature type="domain" description="DAC" evidence="11">
    <location>
        <begin position="90"/>
        <end position="249"/>
    </location>
</feature>
<comment type="caution">
    <text evidence="12">The sequence shown here is derived from an EMBL/GenBank/DDBJ whole genome shotgun (WGS) entry which is preliminary data.</text>
</comment>
<comment type="function">
    <text evidence="10">Catalyzes the condensation of 2 ATP molecules into cyclic di-AMP (c-di-AMP), a second messenger used to regulate differing processes in different bacteria.</text>
</comment>
<keyword evidence="13" id="KW-1185">Reference proteome</keyword>
<dbReference type="AlphaFoldDB" id="E4KN20"/>
<dbReference type="PANTHER" id="PTHR34185:SF1">
    <property type="entry name" value="DIADENYLATE CYCLASE"/>
    <property type="match status" value="1"/>
</dbReference>
<dbReference type="HAMAP" id="MF_01499">
    <property type="entry name" value="DacA"/>
    <property type="match status" value="1"/>
</dbReference>
<keyword evidence="4 10" id="KW-0812">Transmembrane</keyword>
<evidence type="ECO:0000259" key="11">
    <source>
        <dbReference type="PROSITE" id="PS51794"/>
    </source>
</evidence>
<keyword evidence="6 10" id="KW-0547">Nucleotide-binding</keyword>
<dbReference type="InterPro" id="IPR045585">
    <property type="entry name" value="CdaA_N"/>
</dbReference>
<dbReference type="InterPro" id="IPR036888">
    <property type="entry name" value="DNA_integrity_DisA_N_sf"/>
</dbReference>
<dbReference type="EMBL" id="AENN01000006">
    <property type="protein sequence ID" value="EFR31741.1"/>
    <property type="molecule type" value="Genomic_DNA"/>
</dbReference>
<keyword evidence="5 10" id="KW-0548">Nucleotidyltransferase</keyword>
<evidence type="ECO:0000256" key="5">
    <source>
        <dbReference type="ARBA" id="ARBA00022695"/>
    </source>
</evidence>
<dbReference type="GO" id="GO:0005524">
    <property type="term" value="F:ATP binding"/>
    <property type="evidence" value="ECO:0007669"/>
    <property type="project" value="UniProtKB-UniRule"/>
</dbReference>
<feature type="transmembrane region" description="Helical" evidence="10">
    <location>
        <begin position="72"/>
        <end position="89"/>
    </location>
</feature>